<evidence type="ECO:0000259" key="7">
    <source>
        <dbReference type="PROSITE" id="PS50885"/>
    </source>
</evidence>
<keyword evidence="4" id="KW-0175">Coiled coil</keyword>
<feature type="domain" description="Methyl-accepting transducer" evidence="6">
    <location>
        <begin position="401"/>
        <end position="616"/>
    </location>
</feature>
<dbReference type="InterPro" id="IPR004089">
    <property type="entry name" value="MCPsignal_dom"/>
</dbReference>
<dbReference type="Gene3D" id="3.30.450.20">
    <property type="entry name" value="PAS domain"/>
    <property type="match status" value="1"/>
</dbReference>
<dbReference type="SMART" id="SM00283">
    <property type="entry name" value="MA"/>
    <property type="match status" value="1"/>
</dbReference>
<dbReference type="Gene3D" id="1.10.287.950">
    <property type="entry name" value="Methyl-accepting chemotaxis protein"/>
    <property type="match status" value="1"/>
</dbReference>
<accession>A0ABS5KGA1</accession>
<keyword evidence="3" id="KW-0807">Transducer</keyword>
<dbReference type="InterPro" id="IPR033462">
    <property type="entry name" value="Cache_3-Cache_2"/>
</dbReference>
<dbReference type="PROSITE" id="PS50111">
    <property type="entry name" value="CHEMOTAXIS_TRANSDUC_2"/>
    <property type="match status" value="1"/>
</dbReference>
<feature type="coiled-coil region" evidence="4">
    <location>
        <begin position="587"/>
        <end position="625"/>
    </location>
</feature>
<comment type="similarity">
    <text evidence="2">Belongs to the methyl-accepting chemotaxis (MCP) protein family.</text>
</comment>
<proteinExistence type="inferred from homology"/>
<keyword evidence="5" id="KW-0812">Transmembrane</keyword>
<evidence type="ECO:0000256" key="2">
    <source>
        <dbReference type="ARBA" id="ARBA00029447"/>
    </source>
</evidence>
<protein>
    <submittedName>
        <fullName evidence="8">Methyl-accepting chemotaxis protein</fullName>
    </submittedName>
</protein>
<feature type="transmembrane region" description="Helical" evidence="5">
    <location>
        <begin position="15"/>
        <end position="36"/>
    </location>
</feature>
<dbReference type="CDD" id="cd12912">
    <property type="entry name" value="PDC2_MCP_like"/>
    <property type="match status" value="1"/>
</dbReference>
<dbReference type="CDD" id="cd06225">
    <property type="entry name" value="HAMP"/>
    <property type="match status" value="1"/>
</dbReference>
<dbReference type="Pfam" id="PF00015">
    <property type="entry name" value="MCPsignal"/>
    <property type="match status" value="1"/>
</dbReference>
<sequence>MGIDFLNNLKIGMRLNYILGSIVVIIVVSVGTYSSFKQYQQITTEMDSTSFMQTEDLKRLVEVQIADRQAFVKSGVKMMKRIASLKEFELDDDNKVVVNAINQLNKEQTTISIPTLMHGEQSIFHNYELVDEVGEIMNGTATVFQKIPQGFLRISTNVKKQNGERGIDTYISNDSPVAQKIIAGDSFYGRAFVVDDWYLTAYEPLFINGKVEGIIYVGVKEKDMDGIKNVFRSKKYLKSGYPLMVTSDGEFLIHPTKEGHNTANADFFQRIINSNSERGKIEYLWEGEDKVLYFRFVNDIDAYIVITYYKSEITDIIKENVMILGVIFIIAITLLILIIRLVSRSITKPLSECVTFSEQLSEGNLSATISINQNDEIGTLAKALQNMIAKIEAVVSDIIKGAEDIAGASHHVSGTSLQLSKSATEQAASVEEVSSTMEEMVSNIEHNALNANNTRKVSQMVYTNIKDINRSTIESVEANEAIAQKINIINEIAQQTNILSLNAAVEAARAGEQGKGFAVVATEVRKLAEISRASAKQIIDLSNSSLNLSGKVGEQMEQIAPEVQKTSELVDEISSSSDEQLKGAEQVNSAMQQLNQITQQNASSSEELAASSEQLTSQAENLKQIVSFFHTKKQ</sequence>
<dbReference type="SMART" id="SM00304">
    <property type="entry name" value="HAMP"/>
    <property type="match status" value="1"/>
</dbReference>
<dbReference type="InterPro" id="IPR051310">
    <property type="entry name" value="MCP_chemotaxis"/>
</dbReference>
<keyword evidence="5" id="KW-1133">Transmembrane helix</keyword>
<dbReference type="Pfam" id="PF17201">
    <property type="entry name" value="Cache_3-Cache_2"/>
    <property type="match status" value="1"/>
</dbReference>
<dbReference type="SUPFAM" id="SSF58104">
    <property type="entry name" value="Methyl-accepting chemotaxis protein (MCP) signaling domain"/>
    <property type="match status" value="1"/>
</dbReference>
<dbReference type="PROSITE" id="PS50885">
    <property type="entry name" value="HAMP"/>
    <property type="match status" value="1"/>
</dbReference>
<reference evidence="8 9" key="1">
    <citation type="journal article" date="2014" name="Int. J. Syst. Evol. Microbiol.">
        <title>Carboxylicivirga gen. nov. in the family Marinilabiliaceae with two novel species, Carboxylicivirga mesophila sp. nov. and Carboxylicivirga taeanensis sp. nov., and reclassification of Cytophaga fermentans as Saccharicrinis fermentans gen. nov., comb. nov.</title>
        <authorList>
            <person name="Yang S.H."/>
            <person name="Seo H.S."/>
            <person name="Woo J.H."/>
            <person name="Oh H.M."/>
            <person name="Jang H."/>
            <person name="Lee J.H."/>
            <person name="Kim S.J."/>
            <person name="Kwon K.K."/>
        </authorList>
    </citation>
    <scope>NUCLEOTIDE SEQUENCE [LARGE SCALE GENOMIC DNA]</scope>
    <source>
        <strain evidence="8 9">JCM 18290</strain>
    </source>
</reference>
<dbReference type="RefSeq" id="WP_212230706.1">
    <property type="nucleotide sequence ID" value="NZ_JAGUCN010000028.1"/>
</dbReference>
<evidence type="ECO:0000256" key="3">
    <source>
        <dbReference type="PROSITE-ProRule" id="PRU00284"/>
    </source>
</evidence>
<dbReference type="PANTHER" id="PTHR43531">
    <property type="entry name" value="PROTEIN ICFG"/>
    <property type="match status" value="1"/>
</dbReference>
<feature type="transmembrane region" description="Helical" evidence="5">
    <location>
        <begin position="321"/>
        <end position="342"/>
    </location>
</feature>
<dbReference type="SUPFAM" id="SSF103190">
    <property type="entry name" value="Sensory domain-like"/>
    <property type="match status" value="1"/>
</dbReference>
<keyword evidence="5" id="KW-0472">Membrane</keyword>
<evidence type="ECO:0000313" key="8">
    <source>
        <dbReference type="EMBL" id="MBS2213488.1"/>
    </source>
</evidence>
<evidence type="ECO:0000256" key="1">
    <source>
        <dbReference type="ARBA" id="ARBA00022500"/>
    </source>
</evidence>
<dbReference type="EMBL" id="JAGUCN010000028">
    <property type="protein sequence ID" value="MBS2213488.1"/>
    <property type="molecule type" value="Genomic_DNA"/>
</dbReference>
<evidence type="ECO:0000256" key="4">
    <source>
        <dbReference type="SAM" id="Coils"/>
    </source>
</evidence>
<feature type="domain" description="HAMP" evidence="7">
    <location>
        <begin position="344"/>
        <end position="396"/>
    </location>
</feature>
<dbReference type="InterPro" id="IPR029151">
    <property type="entry name" value="Sensor-like_sf"/>
</dbReference>
<evidence type="ECO:0000256" key="5">
    <source>
        <dbReference type="SAM" id="Phobius"/>
    </source>
</evidence>
<keyword evidence="1" id="KW-0145">Chemotaxis</keyword>
<comment type="caution">
    <text evidence="8">The sequence shown here is derived from an EMBL/GenBank/DDBJ whole genome shotgun (WGS) entry which is preliminary data.</text>
</comment>
<evidence type="ECO:0000313" key="9">
    <source>
        <dbReference type="Proteomes" id="UP000721861"/>
    </source>
</evidence>
<dbReference type="PANTHER" id="PTHR43531:SF11">
    <property type="entry name" value="METHYL-ACCEPTING CHEMOTAXIS PROTEIN 3"/>
    <property type="match status" value="1"/>
</dbReference>
<dbReference type="Proteomes" id="UP000721861">
    <property type="component" value="Unassembled WGS sequence"/>
</dbReference>
<dbReference type="Pfam" id="PF00672">
    <property type="entry name" value="HAMP"/>
    <property type="match status" value="1"/>
</dbReference>
<keyword evidence="9" id="KW-1185">Reference proteome</keyword>
<organism evidence="8 9">
    <name type="scientific">Carboxylicivirga mesophila</name>
    <dbReference type="NCBI Taxonomy" id="1166478"/>
    <lineage>
        <taxon>Bacteria</taxon>
        <taxon>Pseudomonadati</taxon>
        <taxon>Bacteroidota</taxon>
        <taxon>Bacteroidia</taxon>
        <taxon>Marinilabiliales</taxon>
        <taxon>Marinilabiliaceae</taxon>
        <taxon>Carboxylicivirga</taxon>
    </lineage>
</organism>
<evidence type="ECO:0000259" key="6">
    <source>
        <dbReference type="PROSITE" id="PS50111"/>
    </source>
</evidence>
<gene>
    <name evidence="8" type="ORF">KEM09_18910</name>
</gene>
<dbReference type="InterPro" id="IPR003660">
    <property type="entry name" value="HAMP_dom"/>
</dbReference>
<name>A0ABS5KGA1_9BACT</name>